<dbReference type="AlphaFoldDB" id="A0A067TMS1"/>
<sequence length="145" mass="16475">MAFKWLTLNNPIPTAGLQVFLNDRWKYVRHYPNGILVNLGDAIEFTTGGILKAAVHRVYEPPSDQRHVPRLGLFYFATMLPEIPLRPLKPLASQSKPPPNGIFDEFNGTIPTAGEWQIRRAQVTGKQADRELVEKRFPVQLDTKI</sequence>
<evidence type="ECO:0000313" key="3">
    <source>
        <dbReference type="Proteomes" id="UP000027222"/>
    </source>
</evidence>
<dbReference type="Gene3D" id="2.60.120.330">
    <property type="entry name" value="B-lactam Antibiotic, Isopenicillin N Synthase, Chain"/>
    <property type="match status" value="1"/>
</dbReference>
<feature type="domain" description="Isopenicillin N synthase-like Fe(2+) 2OG dioxygenase" evidence="1">
    <location>
        <begin position="6"/>
        <end position="70"/>
    </location>
</feature>
<gene>
    <name evidence="2" type="ORF">GALMADRAFT_136256</name>
</gene>
<dbReference type="Pfam" id="PF03171">
    <property type="entry name" value="2OG-FeII_Oxy"/>
    <property type="match status" value="1"/>
</dbReference>
<dbReference type="STRING" id="685588.A0A067TMS1"/>
<dbReference type="InterPro" id="IPR027443">
    <property type="entry name" value="IPNS-like_sf"/>
</dbReference>
<protein>
    <recommendedName>
        <fullName evidence="1">Isopenicillin N synthase-like Fe(2+) 2OG dioxygenase domain-containing protein</fullName>
    </recommendedName>
</protein>
<dbReference type="SUPFAM" id="SSF51197">
    <property type="entry name" value="Clavaminate synthase-like"/>
    <property type="match status" value="1"/>
</dbReference>
<organism evidence="2 3">
    <name type="scientific">Galerina marginata (strain CBS 339.88)</name>
    <dbReference type="NCBI Taxonomy" id="685588"/>
    <lineage>
        <taxon>Eukaryota</taxon>
        <taxon>Fungi</taxon>
        <taxon>Dikarya</taxon>
        <taxon>Basidiomycota</taxon>
        <taxon>Agaricomycotina</taxon>
        <taxon>Agaricomycetes</taxon>
        <taxon>Agaricomycetidae</taxon>
        <taxon>Agaricales</taxon>
        <taxon>Agaricineae</taxon>
        <taxon>Strophariaceae</taxon>
        <taxon>Galerina</taxon>
    </lineage>
</organism>
<dbReference type="InterPro" id="IPR044861">
    <property type="entry name" value="IPNS-like_FE2OG_OXY"/>
</dbReference>
<name>A0A067TMS1_GALM3</name>
<keyword evidence="3" id="KW-1185">Reference proteome</keyword>
<dbReference type="EMBL" id="KL142371">
    <property type="protein sequence ID" value="KDR81229.1"/>
    <property type="molecule type" value="Genomic_DNA"/>
</dbReference>
<evidence type="ECO:0000259" key="1">
    <source>
        <dbReference type="Pfam" id="PF03171"/>
    </source>
</evidence>
<accession>A0A067TMS1</accession>
<dbReference type="OrthoDB" id="406156at2759"/>
<dbReference type="HOGENOM" id="CLU_1787008_0_0_1"/>
<proteinExistence type="predicted"/>
<evidence type="ECO:0000313" key="2">
    <source>
        <dbReference type="EMBL" id="KDR81229.1"/>
    </source>
</evidence>
<dbReference type="Proteomes" id="UP000027222">
    <property type="component" value="Unassembled WGS sequence"/>
</dbReference>
<reference evidence="3" key="1">
    <citation type="journal article" date="2014" name="Proc. Natl. Acad. Sci. U.S.A.">
        <title>Extensive sampling of basidiomycete genomes demonstrates inadequacy of the white-rot/brown-rot paradigm for wood decay fungi.</title>
        <authorList>
            <person name="Riley R."/>
            <person name="Salamov A.A."/>
            <person name="Brown D.W."/>
            <person name="Nagy L.G."/>
            <person name="Floudas D."/>
            <person name="Held B.W."/>
            <person name="Levasseur A."/>
            <person name="Lombard V."/>
            <person name="Morin E."/>
            <person name="Otillar R."/>
            <person name="Lindquist E.A."/>
            <person name="Sun H."/>
            <person name="LaButti K.M."/>
            <person name="Schmutz J."/>
            <person name="Jabbour D."/>
            <person name="Luo H."/>
            <person name="Baker S.E."/>
            <person name="Pisabarro A.G."/>
            <person name="Walton J.D."/>
            <person name="Blanchette R.A."/>
            <person name="Henrissat B."/>
            <person name="Martin F."/>
            <person name="Cullen D."/>
            <person name="Hibbett D.S."/>
            <person name="Grigoriev I.V."/>
        </authorList>
    </citation>
    <scope>NUCLEOTIDE SEQUENCE [LARGE SCALE GENOMIC DNA]</scope>
    <source>
        <strain evidence="3">CBS 339.88</strain>
    </source>
</reference>